<proteinExistence type="inferred from homology"/>
<dbReference type="GO" id="GO:0016485">
    <property type="term" value="P:protein processing"/>
    <property type="evidence" value="ECO:0007669"/>
    <property type="project" value="TreeGrafter"/>
</dbReference>
<reference evidence="5" key="1">
    <citation type="submission" date="2024-02" db="UniProtKB">
        <authorList>
            <consortium name="WormBaseParasite"/>
        </authorList>
    </citation>
    <scope>IDENTIFICATION</scope>
</reference>
<evidence type="ECO:0000313" key="4">
    <source>
        <dbReference type="Proteomes" id="UP000035681"/>
    </source>
</evidence>
<dbReference type="Gene3D" id="3.40.390.10">
    <property type="entry name" value="Collagenase (Catalytic Domain)"/>
    <property type="match status" value="2"/>
</dbReference>
<evidence type="ECO:0000256" key="1">
    <source>
        <dbReference type="ARBA" id="ARBA00007357"/>
    </source>
</evidence>
<dbReference type="PANTHER" id="PTHR11733:SF167">
    <property type="entry name" value="FI17812P1-RELATED"/>
    <property type="match status" value="1"/>
</dbReference>
<dbReference type="PROSITE" id="PS50005">
    <property type="entry name" value="TPR"/>
    <property type="match status" value="1"/>
</dbReference>
<dbReference type="InterPro" id="IPR024079">
    <property type="entry name" value="MetalloPept_cat_dom_sf"/>
</dbReference>
<dbReference type="InterPro" id="IPR011990">
    <property type="entry name" value="TPR-like_helical_dom_sf"/>
</dbReference>
<sequence length="2380" mass="279175">MSLMNEMIDNVKKLVKDKQFREAIAQAEILFGYEVNDYNLYMFTANAYLQTEKYEKCYEMLKKGISMKPENRTGYAGILKLYTEKHISGNDEIKKFIETLITLESNDPLKIESYKKILKNLYIELKDFDSLGKIIDNDPSVVEELMKGDFLAKMSKDFFITCIKKSLENGIMNLGVEKWLEIKEKIIEYDIILEKENHNKLILNILDHEVKEKYPISLRLALDLISFIINEWYDSETINMKQLINLETYNIQADIDNSKTTISLRYAINLLKEFDNNDYLSNSNLASKYLTISKTPDATIFPFSATLISLFCLTHNHLTADDLIKRTFSTDVNRESLLSNTLYVCYGAFLECKWFLNNDNKILLLDDSNLTNKAIFFSRLFQIESCNKEDADEILSKSIKSFVNNKNEKICLFEYLLGKVELDKVLKVQSKDIISVLVPLLCKKGFEVPISEINDVISSLKNLLSNNPDQPYVLFCIGMITKNKYPREAWSCLSTIFSKLFFNFTLTKTMIELSERLVIPKKQLINVMDCYYEYGPIDHNFIVKYSKLLAGEKQFEKLKNCLSKYFKDHSNYDDVQNVISLKEYQQLKMLWVISFKDLGFCKKALKIIEQIQDTNLNLSEEWIILKLSCYLHENKFLHTIKYYEEEGLISTSSTKIHGLALYAYLQLLLVTPPFSRQKIFCLKGIYEILYSPSISFENSYQLLISSARHYFFLELGFINKNLIKKLSLPLFDNFKGNLQDHFINLALNETLSIIKASSNDKKIISLEHLREIVRCLLIKYGKEKKQLYLEISLNCLTEMEKKADDEMLYEVFLTKSIVLLFDKQFNKTKEILNHLIEKNLKAIKPWLLLFITEILCNEISNENIVKLVETCIKMNNDDPLVPIMVVITALNNAHSSHNFECESWEHLFRQVLQSSIRGETLTMVELFSLFKLIKPNQFSDNNSTNEIGDFWYALKSCMLKKYINYNNLDDEEMGNFLRSFAAFEINDINCSEEIFKNMSESDKKLIKTIKAFTLGIMTLQNGGSKVDVLNELKKAPLVENAEKILNYLDIFDSNSSTNIGTLLKSIEQNDIEMFKSVFKPKYVSLILSYIYTNKLEVNKEIFEAMKSYPTNILTQCNPYDNLDVKGMIDIDGGCIDTKENLITESKGDEILLEKSLYLKLMYLKEQYEIVQNNFIKLLPNCNNKFFNFGKEYEELGCSPSIISGIVSNISYETKKIWLKPIETNYLDKKLSKLLDEWKNKKVEPLKECDIVDKKTYIYWKINDELGRCYVIRRINKVPLIHYIDTGKVEEMSEEIRIYKIDNNMISGNLAYPLCFVLEYLPSIYCEKYDIPEISCIKINDFVDTIIINCLENCVYGFVTFNKNMLTLIENNFIKNNEIGKKLGRVKQFCERNIISNISGWGVDKCYEIIEEYVDGFVIGVPDNEHIYVRSFNLSIGYLLFFQFLNDYYRKEENRKNLSVNKIDSLNVNDIFVFYDSSTDKFYRISIINFNSKKINCYCIDQPTLVFQNVNNKPDIIWRLADSFRLPKFLTLVKIGNFNEYKKCFFAIESYKQQANELKLLFINNNIIQVIKDSCKEFVIIKHEGRNLIEKYKNSIKKLCVENFDIKTSFINNKSKKLKNTKYGEFGKSLNASFSKKGTVFGKSLRDECLKISKNNINNIMDTENEINKDSFGMFQYDKYFSDELNYYINEFIESNEHDIDLLVQKFNEITIKEKNALNKYLSFPKDILSNKNITYRDKEICNFTITSFKNEGEIYILNNQELELYLENQEIINKYDTNKLNEIKIEDVLKDTYYIINIEGKKYKVVLEKNFLNIDKEIFVEKETKREFIYCNNMKIYNPFLEISKFYNINLEKVSLSRKFCNYYQLLNAKDKNEAINYLKEIIPPFENCINMCGMFDLNNRNEKKILTISMLGGKNISEEFQKYCKTLYISDLTISKSINYYKKSHTIDISKSSYILKNSINENIEPCVDFFEFSCGNWLKNNEKNNKNILYNDILLEEYNEKFVIERLLNEISYNSTSIKKVKIIFKKCLQYKNILNNDIVILKKKCLKFLKENIMYGVDGLFIHNNISDYSRNMIIEIIKYLKLAFKEILIEQYFVDKVILDHVLKKLTNLKYFIGYTNITKNLTNLDKFYNTLNITENDTFEEIFNKLNAHKKYVERKKIIKNNIYFESTIDVSASYNFEENKIYLSAGFMNLPFFYEKLLKSMNFGSIGFILGHEMAHAFDNYGINYNNKWNNSNDNINKKNIKCFIDQYNKYISLKTKENINGTRTLNENLADNVGLEVAIRAYINYINYNKLNEPSIPGYKKYNNIQLFYIAFGQTHCSYIPYKNELKQVKKGIHSTEYYRVVGTISNQENFHKAFFCNKTSPMNPIKKCKLWN</sequence>
<dbReference type="PROSITE" id="PS51885">
    <property type="entry name" value="NEPRILYSIN"/>
    <property type="match status" value="1"/>
</dbReference>
<keyword evidence="4" id="KW-1185">Reference proteome</keyword>
<comment type="similarity">
    <text evidence="1">Belongs to the peptidase M13 family.</text>
</comment>
<dbReference type="WBParaSite" id="TCONS_00000656.p1">
    <property type="protein sequence ID" value="TCONS_00000656.p1"/>
    <property type="gene ID" value="XLOC_000638"/>
</dbReference>
<dbReference type="Pfam" id="PF01431">
    <property type="entry name" value="Peptidase_M13"/>
    <property type="match status" value="1"/>
</dbReference>
<keyword evidence="2" id="KW-0802">TPR repeat</keyword>
<evidence type="ECO:0000313" key="5">
    <source>
        <dbReference type="WBParaSite" id="TCONS_00000656.p1"/>
    </source>
</evidence>
<organism evidence="4 5">
    <name type="scientific">Strongyloides stercoralis</name>
    <name type="common">Threadworm</name>
    <dbReference type="NCBI Taxonomy" id="6248"/>
    <lineage>
        <taxon>Eukaryota</taxon>
        <taxon>Metazoa</taxon>
        <taxon>Ecdysozoa</taxon>
        <taxon>Nematoda</taxon>
        <taxon>Chromadorea</taxon>
        <taxon>Rhabditida</taxon>
        <taxon>Tylenchina</taxon>
        <taxon>Panagrolaimomorpha</taxon>
        <taxon>Strongyloidoidea</taxon>
        <taxon>Strongyloididae</taxon>
        <taxon>Strongyloides</taxon>
    </lineage>
</organism>
<name>A0AAF5HXJ5_STRER</name>
<dbReference type="SUPFAM" id="SSF55486">
    <property type="entry name" value="Metalloproteases ('zincins'), catalytic domain"/>
    <property type="match status" value="2"/>
</dbReference>
<dbReference type="AlphaFoldDB" id="A0AAF5HXJ5"/>
<evidence type="ECO:0000259" key="3">
    <source>
        <dbReference type="Pfam" id="PF01431"/>
    </source>
</evidence>
<dbReference type="InterPro" id="IPR019734">
    <property type="entry name" value="TPR_rpt"/>
</dbReference>
<dbReference type="Gene3D" id="1.25.40.10">
    <property type="entry name" value="Tetratricopeptide repeat domain"/>
    <property type="match status" value="1"/>
</dbReference>
<feature type="domain" description="Peptidase M13 C-terminal" evidence="3">
    <location>
        <begin position="2178"/>
        <end position="2378"/>
    </location>
</feature>
<dbReference type="Proteomes" id="UP000035681">
    <property type="component" value="Unplaced"/>
</dbReference>
<dbReference type="PRINTS" id="PR00786">
    <property type="entry name" value="NEPRILYSIN"/>
</dbReference>
<dbReference type="PANTHER" id="PTHR11733">
    <property type="entry name" value="ZINC METALLOPROTEASE FAMILY M13 NEPRILYSIN-RELATED"/>
    <property type="match status" value="1"/>
</dbReference>
<evidence type="ECO:0000256" key="2">
    <source>
        <dbReference type="PROSITE-ProRule" id="PRU00339"/>
    </source>
</evidence>
<dbReference type="InterPro" id="IPR000718">
    <property type="entry name" value="Peptidase_M13"/>
</dbReference>
<dbReference type="GO" id="GO:0004222">
    <property type="term" value="F:metalloendopeptidase activity"/>
    <property type="evidence" value="ECO:0007669"/>
    <property type="project" value="InterPro"/>
</dbReference>
<dbReference type="GO" id="GO:0005886">
    <property type="term" value="C:plasma membrane"/>
    <property type="evidence" value="ECO:0007669"/>
    <property type="project" value="TreeGrafter"/>
</dbReference>
<protein>
    <submittedName>
        <fullName evidence="5">Peptidase_M13 domain-containing protein</fullName>
    </submittedName>
</protein>
<feature type="repeat" description="TPR" evidence="2">
    <location>
        <begin position="38"/>
        <end position="71"/>
    </location>
</feature>
<dbReference type="Gene3D" id="1.10.1380.10">
    <property type="entry name" value="Neutral endopeptidase , domain2"/>
    <property type="match status" value="2"/>
</dbReference>
<dbReference type="SUPFAM" id="SSF48452">
    <property type="entry name" value="TPR-like"/>
    <property type="match status" value="1"/>
</dbReference>
<accession>A0AAF5HXJ5</accession>
<dbReference type="InterPro" id="IPR018497">
    <property type="entry name" value="Peptidase_M13_C"/>
</dbReference>
<dbReference type="InterPro" id="IPR042089">
    <property type="entry name" value="Peptidase_M13_dom_2"/>
</dbReference>